<keyword evidence="1" id="KW-0812">Transmembrane</keyword>
<name>A0ABT5VXU6_9BACT</name>
<accession>A0ABT5VXU6</accession>
<keyword evidence="1" id="KW-0472">Membrane</keyword>
<reference evidence="2 3" key="1">
    <citation type="submission" date="2022-01" db="EMBL/GenBank/DDBJ databases">
        <title>Labilibaculum sp. nov, a marine bacterium isolated from Antarctica.</title>
        <authorList>
            <person name="Dai W."/>
        </authorList>
    </citation>
    <scope>NUCLEOTIDE SEQUENCE [LARGE SCALE GENOMIC DNA]</scope>
    <source>
        <strain evidence="2 3">DW002</strain>
    </source>
</reference>
<protein>
    <recommendedName>
        <fullName evidence="4">DUF2178 domain-containing protein</fullName>
    </recommendedName>
</protein>
<keyword evidence="1" id="KW-1133">Transmembrane helix</keyword>
<gene>
    <name evidence="2" type="ORF">L3049_16570</name>
</gene>
<evidence type="ECO:0008006" key="4">
    <source>
        <dbReference type="Google" id="ProtNLM"/>
    </source>
</evidence>
<feature type="transmembrane region" description="Helical" evidence="1">
    <location>
        <begin position="78"/>
        <end position="98"/>
    </location>
</feature>
<dbReference type="EMBL" id="JAKJSC010000005">
    <property type="protein sequence ID" value="MDE5419607.1"/>
    <property type="molecule type" value="Genomic_DNA"/>
</dbReference>
<evidence type="ECO:0000256" key="1">
    <source>
        <dbReference type="SAM" id="Phobius"/>
    </source>
</evidence>
<dbReference type="RefSeq" id="WP_275110937.1">
    <property type="nucleotide sequence ID" value="NZ_JAKJSC010000005.1"/>
</dbReference>
<feature type="transmembrane region" description="Helical" evidence="1">
    <location>
        <begin position="56"/>
        <end position="72"/>
    </location>
</feature>
<sequence>MYDFVIAALPWIAMGITIALVLANESNKKRGKYYSNKRTDNIADEETANENGEKNYITYGMLFGIAIGLSLSDKFGTITLTYGICFGMLIGTFGGILFKKK</sequence>
<dbReference type="Proteomes" id="UP001528920">
    <property type="component" value="Unassembled WGS sequence"/>
</dbReference>
<evidence type="ECO:0000313" key="3">
    <source>
        <dbReference type="Proteomes" id="UP001528920"/>
    </source>
</evidence>
<feature type="transmembrane region" description="Helical" evidence="1">
    <location>
        <begin position="6"/>
        <end position="23"/>
    </location>
</feature>
<proteinExistence type="predicted"/>
<keyword evidence="3" id="KW-1185">Reference proteome</keyword>
<comment type="caution">
    <text evidence="2">The sequence shown here is derived from an EMBL/GenBank/DDBJ whole genome shotgun (WGS) entry which is preliminary data.</text>
</comment>
<organism evidence="2 3">
    <name type="scientific">Paralabilibaculum antarcticum</name>
    <dbReference type="NCBI Taxonomy" id="2912572"/>
    <lineage>
        <taxon>Bacteria</taxon>
        <taxon>Pseudomonadati</taxon>
        <taxon>Bacteroidota</taxon>
        <taxon>Bacteroidia</taxon>
        <taxon>Marinilabiliales</taxon>
        <taxon>Marinifilaceae</taxon>
        <taxon>Paralabilibaculum</taxon>
    </lineage>
</organism>
<evidence type="ECO:0000313" key="2">
    <source>
        <dbReference type="EMBL" id="MDE5419607.1"/>
    </source>
</evidence>